<evidence type="ECO:0000256" key="1">
    <source>
        <dbReference type="SAM" id="MobiDB-lite"/>
    </source>
</evidence>
<organism evidence="2 3">
    <name type="scientific">Candidatus Allofournierella pullicola</name>
    <dbReference type="NCBI Taxonomy" id="2838596"/>
    <lineage>
        <taxon>Bacteria</taxon>
        <taxon>Bacillati</taxon>
        <taxon>Bacillota</taxon>
        <taxon>Clostridia</taxon>
        <taxon>Eubacteriales</taxon>
        <taxon>Oscillospiraceae</taxon>
        <taxon>Allofournierella</taxon>
    </lineage>
</organism>
<feature type="region of interest" description="Disordered" evidence="1">
    <location>
        <begin position="1"/>
        <end position="35"/>
    </location>
</feature>
<reference evidence="2" key="1">
    <citation type="journal article" date="2021" name="PeerJ">
        <title>Extensive microbial diversity within the chicken gut microbiome revealed by metagenomics and culture.</title>
        <authorList>
            <person name="Gilroy R."/>
            <person name="Ravi A."/>
            <person name="Getino M."/>
            <person name="Pursley I."/>
            <person name="Horton D.L."/>
            <person name="Alikhan N.F."/>
            <person name="Baker D."/>
            <person name="Gharbi K."/>
            <person name="Hall N."/>
            <person name="Watson M."/>
            <person name="Adriaenssens E.M."/>
            <person name="Foster-Nyarko E."/>
            <person name="Jarju S."/>
            <person name="Secka A."/>
            <person name="Antonio M."/>
            <person name="Oren A."/>
            <person name="Chaudhuri R.R."/>
            <person name="La Ragione R."/>
            <person name="Hildebrand F."/>
            <person name="Pallen M.J."/>
        </authorList>
    </citation>
    <scope>NUCLEOTIDE SEQUENCE</scope>
    <source>
        <strain evidence="2">2239</strain>
    </source>
</reference>
<sequence>MDHEYRDPHHHEDQNAVTEVGVPEPHQPGCRPPRADGLVTEADAFYEGLGMGAYFPSVFEGTPEQGKRGQNTVGPDECGPDRRGCGCQSEPAE</sequence>
<dbReference type="EMBL" id="DXFW01000018">
    <property type="protein sequence ID" value="HIX05662.1"/>
    <property type="molecule type" value="Genomic_DNA"/>
</dbReference>
<proteinExistence type="predicted"/>
<accession>A0A9D1V403</accession>
<name>A0A9D1V403_9FIRM</name>
<feature type="region of interest" description="Disordered" evidence="1">
    <location>
        <begin position="57"/>
        <end position="93"/>
    </location>
</feature>
<comment type="caution">
    <text evidence="2">The sequence shown here is derived from an EMBL/GenBank/DDBJ whole genome shotgun (WGS) entry which is preliminary data.</text>
</comment>
<protein>
    <submittedName>
        <fullName evidence="2">Uncharacterized protein</fullName>
    </submittedName>
</protein>
<evidence type="ECO:0000313" key="2">
    <source>
        <dbReference type="EMBL" id="HIX05662.1"/>
    </source>
</evidence>
<reference evidence="2" key="2">
    <citation type="submission" date="2021-04" db="EMBL/GenBank/DDBJ databases">
        <authorList>
            <person name="Gilroy R."/>
        </authorList>
    </citation>
    <scope>NUCLEOTIDE SEQUENCE</scope>
    <source>
        <strain evidence="2">2239</strain>
    </source>
</reference>
<gene>
    <name evidence="2" type="ORF">H9865_06125</name>
</gene>
<dbReference type="Proteomes" id="UP000824193">
    <property type="component" value="Unassembled WGS sequence"/>
</dbReference>
<evidence type="ECO:0000313" key="3">
    <source>
        <dbReference type="Proteomes" id="UP000824193"/>
    </source>
</evidence>
<dbReference type="AlphaFoldDB" id="A0A9D1V403"/>
<feature type="compositionally biased region" description="Basic and acidic residues" evidence="1">
    <location>
        <begin position="1"/>
        <end position="14"/>
    </location>
</feature>